<accession>A0A7G8TD43</accession>
<dbReference type="Proteomes" id="UP000515909">
    <property type="component" value="Chromosome"/>
</dbReference>
<protein>
    <submittedName>
        <fullName evidence="2">Uncharacterized protein</fullName>
    </submittedName>
</protein>
<keyword evidence="1" id="KW-1133">Transmembrane helix</keyword>
<keyword evidence="1" id="KW-0812">Transmembrane</keyword>
<dbReference type="RefSeq" id="WP_187036834.1">
    <property type="nucleotide sequence ID" value="NZ_CP060286.1"/>
</dbReference>
<reference evidence="2 3" key="1">
    <citation type="submission" date="2020-08" db="EMBL/GenBank/DDBJ databases">
        <title>The isolate Caproiciproducens sp. 7D4C2 produces n-caproate at mildly acidic conditions from hexoses: genome and rBOX comparison with related strains and chain-elongating bacteria.</title>
        <authorList>
            <person name="Esquivel-Elizondo S."/>
            <person name="Bagci C."/>
            <person name="Temovska M."/>
            <person name="Jeon B.S."/>
            <person name="Bessarab I."/>
            <person name="Williams R.B.H."/>
            <person name="Huson D.H."/>
            <person name="Angenent L.T."/>
        </authorList>
    </citation>
    <scope>NUCLEOTIDE SEQUENCE [LARGE SCALE GENOMIC DNA]</scope>
    <source>
        <strain evidence="2 3">7D4C2</strain>
    </source>
</reference>
<keyword evidence="1" id="KW-0472">Membrane</keyword>
<organism evidence="2 3">
    <name type="scientific">Caproicibacter fermentans</name>
    <dbReference type="NCBI Taxonomy" id="2576756"/>
    <lineage>
        <taxon>Bacteria</taxon>
        <taxon>Bacillati</taxon>
        <taxon>Bacillota</taxon>
        <taxon>Clostridia</taxon>
        <taxon>Eubacteriales</taxon>
        <taxon>Acutalibacteraceae</taxon>
        <taxon>Caproicibacter</taxon>
    </lineage>
</organism>
<name>A0A7G8TD43_9FIRM</name>
<proteinExistence type="predicted"/>
<evidence type="ECO:0000313" key="2">
    <source>
        <dbReference type="EMBL" id="QNK41534.1"/>
    </source>
</evidence>
<feature type="transmembrane region" description="Helical" evidence="1">
    <location>
        <begin position="7"/>
        <end position="29"/>
    </location>
</feature>
<dbReference type="EMBL" id="CP060286">
    <property type="protein sequence ID" value="QNK41534.1"/>
    <property type="molecule type" value="Genomic_DNA"/>
</dbReference>
<evidence type="ECO:0000256" key="1">
    <source>
        <dbReference type="SAM" id="Phobius"/>
    </source>
</evidence>
<evidence type="ECO:0000313" key="3">
    <source>
        <dbReference type="Proteomes" id="UP000515909"/>
    </source>
</evidence>
<dbReference type="KEGG" id="cfem:HCR03_04530"/>
<gene>
    <name evidence="2" type="ORF">HCR03_04530</name>
</gene>
<sequence>MIIIKGILSALLTFVLSITIITIVLPAFFNKSAKDYQDSIGITSSTEGTVSSKEFTAAHSENSWFLFSYSSKYYPDEWQIEIRKYDSSAKKWETATIDVDKTTFNEVKVGDYYQAPAHQTAFFIYDR</sequence>
<dbReference type="AlphaFoldDB" id="A0A7G8TD43"/>